<dbReference type="Proteomes" id="UP000664169">
    <property type="component" value="Unassembled WGS sequence"/>
</dbReference>
<comment type="subcellular location">
    <subcellularLocation>
        <location evidence="1">Cytoplasm</location>
        <location evidence="1">Cytoskeleton</location>
    </subcellularLocation>
</comment>
<protein>
    <recommendedName>
        <fullName evidence="3">Dynactin subunit 6</fullName>
    </recommendedName>
</protein>
<dbReference type="OrthoDB" id="2355at2759"/>
<name>A0A8H3FGQ9_9LECA</name>
<proteinExistence type="inferred from homology"/>
<evidence type="ECO:0000256" key="6">
    <source>
        <dbReference type="ARBA" id="ARBA00034687"/>
    </source>
</evidence>
<reference evidence="8" key="1">
    <citation type="submission" date="2021-03" db="EMBL/GenBank/DDBJ databases">
        <authorList>
            <person name="Tagirdzhanova G."/>
        </authorList>
    </citation>
    <scope>NUCLEOTIDE SEQUENCE</scope>
</reference>
<evidence type="ECO:0000256" key="1">
    <source>
        <dbReference type="ARBA" id="ARBA00004245"/>
    </source>
</evidence>
<feature type="compositionally biased region" description="Polar residues" evidence="7">
    <location>
        <begin position="1"/>
        <end position="14"/>
    </location>
</feature>
<evidence type="ECO:0000256" key="4">
    <source>
        <dbReference type="ARBA" id="ARBA00022490"/>
    </source>
</evidence>
<accession>A0A8H3FGQ9</accession>
<sequence>MSSSKPTSTSQQRPKASALPKPPTTLDPTCVIADSAILTGKYPISIGPQTVLHPRAMIISAYGPVTIGRGCIISEKAVVGIAKQDDSGTKDVEMTTAVATTSTPPPTYEIHLGDDVVLEPAAVVEGSIGLGSSIQAGARIGKGSVVGKYCKITPLCTLPPGDELSDFSIIYGKNQRRQERPGLERLRKVVHDKELEVLRTLIPGNLAKWQTTAASGVGAGGAS</sequence>
<dbReference type="PANTHER" id="PTHR13072:SF0">
    <property type="entry name" value="DYNACTIN SUBUNIT 6"/>
    <property type="match status" value="1"/>
</dbReference>
<organism evidence="8 9">
    <name type="scientific">Gomphillus americanus</name>
    <dbReference type="NCBI Taxonomy" id="1940652"/>
    <lineage>
        <taxon>Eukaryota</taxon>
        <taxon>Fungi</taxon>
        <taxon>Dikarya</taxon>
        <taxon>Ascomycota</taxon>
        <taxon>Pezizomycotina</taxon>
        <taxon>Lecanoromycetes</taxon>
        <taxon>OSLEUM clade</taxon>
        <taxon>Ostropomycetidae</taxon>
        <taxon>Ostropales</taxon>
        <taxon>Graphidaceae</taxon>
        <taxon>Gomphilloideae</taxon>
        <taxon>Gomphillus</taxon>
    </lineage>
</organism>
<dbReference type="EMBL" id="CAJPDQ010000021">
    <property type="protein sequence ID" value="CAF9924301.1"/>
    <property type="molecule type" value="Genomic_DNA"/>
</dbReference>
<dbReference type="InterPro" id="IPR027777">
    <property type="entry name" value="DCTN6"/>
</dbReference>
<evidence type="ECO:0000256" key="2">
    <source>
        <dbReference type="ARBA" id="ARBA00007719"/>
    </source>
</evidence>
<keyword evidence="9" id="KW-1185">Reference proteome</keyword>
<dbReference type="GO" id="GO:0007052">
    <property type="term" value="P:mitotic spindle organization"/>
    <property type="evidence" value="ECO:0007669"/>
    <property type="project" value="TreeGrafter"/>
</dbReference>
<evidence type="ECO:0000256" key="3">
    <source>
        <dbReference type="ARBA" id="ARBA00016573"/>
    </source>
</evidence>
<comment type="caution">
    <text evidence="8">The sequence shown here is derived from an EMBL/GenBank/DDBJ whole genome shotgun (WGS) entry which is preliminary data.</text>
</comment>
<gene>
    <name evidence="8" type="ORF">GOMPHAMPRED_003587</name>
</gene>
<comment type="function">
    <text evidence="6">Part of the dynactin complex that activates the molecular motor dynein for ultra-processive transport along microtubules.</text>
</comment>
<keyword evidence="4" id="KW-0963">Cytoplasm</keyword>
<evidence type="ECO:0000256" key="7">
    <source>
        <dbReference type="SAM" id="MobiDB-lite"/>
    </source>
</evidence>
<evidence type="ECO:0000256" key="5">
    <source>
        <dbReference type="ARBA" id="ARBA00023212"/>
    </source>
</evidence>
<evidence type="ECO:0000313" key="8">
    <source>
        <dbReference type="EMBL" id="CAF9924301.1"/>
    </source>
</evidence>
<keyword evidence="5" id="KW-0206">Cytoskeleton</keyword>
<dbReference type="SUPFAM" id="SSF51161">
    <property type="entry name" value="Trimeric LpxA-like enzymes"/>
    <property type="match status" value="1"/>
</dbReference>
<dbReference type="InterPro" id="IPR011004">
    <property type="entry name" value="Trimer_LpxA-like_sf"/>
</dbReference>
<dbReference type="Gene3D" id="2.160.10.10">
    <property type="entry name" value="Hexapeptide repeat proteins"/>
    <property type="match status" value="1"/>
</dbReference>
<dbReference type="PANTHER" id="PTHR13072">
    <property type="entry name" value="DYNACTIN 6"/>
    <property type="match status" value="1"/>
</dbReference>
<dbReference type="GO" id="GO:0005869">
    <property type="term" value="C:dynactin complex"/>
    <property type="evidence" value="ECO:0007669"/>
    <property type="project" value="InterPro"/>
</dbReference>
<comment type="similarity">
    <text evidence="2">Belongs to the dynactin subunits 5/6 family. Dynactin subunit 6 subfamily.</text>
</comment>
<feature type="region of interest" description="Disordered" evidence="7">
    <location>
        <begin position="1"/>
        <end position="27"/>
    </location>
</feature>
<evidence type="ECO:0000313" key="9">
    <source>
        <dbReference type="Proteomes" id="UP000664169"/>
    </source>
</evidence>
<dbReference type="AlphaFoldDB" id="A0A8H3FGQ9"/>
<dbReference type="GO" id="GO:0070840">
    <property type="term" value="F:dynein complex binding"/>
    <property type="evidence" value="ECO:0007669"/>
    <property type="project" value="TreeGrafter"/>
</dbReference>